<proteinExistence type="predicted"/>
<organism evidence="1 2">
    <name type="scientific">Klebsiella phage YMC15/11/N53_KPN_BP</name>
    <dbReference type="NCBI Taxonomy" id="2026101"/>
    <lineage>
        <taxon>Viruses</taxon>
        <taxon>Duplodnaviria</taxon>
        <taxon>Heunggongvirae</taxon>
        <taxon>Uroviricota</taxon>
        <taxon>Caudoviricetes</taxon>
        <taxon>Casjensviridae</taxon>
        <taxon>Yonseivirus</taxon>
        <taxon>Yonseivirus N137</taxon>
    </lineage>
</organism>
<dbReference type="Proteomes" id="UP000223139">
    <property type="component" value="Segment"/>
</dbReference>
<evidence type="ECO:0000313" key="1">
    <source>
        <dbReference type="EMBL" id="ASW27616.1"/>
    </source>
</evidence>
<dbReference type="EMBL" id="MF476924">
    <property type="protein sequence ID" value="ASW27616.1"/>
    <property type="molecule type" value="Genomic_DNA"/>
</dbReference>
<protein>
    <submittedName>
        <fullName evidence="1">Uncharacterized protein</fullName>
    </submittedName>
</protein>
<gene>
    <name evidence="1" type="ORF">KPNN53_075</name>
</gene>
<evidence type="ECO:0000313" key="2">
    <source>
        <dbReference type="Proteomes" id="UP000223139"/>
    </source>
</evidence>
<accession>A0A248XD51</accession>
<reference evidence="1 2" key="1">
    <citation type="submission" date="2017-07" db="EMBL/GenBank/DDBJ databases">
        <title>Complete Genome Sequence of the Klebsiella phage YMC15/11/N53_KPN_BP.</title>
        <authorList>
            <person name="Jeon J."/>
            <person name="Yong D."/>
            <person name="Lee K."/>
        </authorList>
    </citation>
    <scope>NUCLEOTIDE SEQUENCE [LARGE SCALE GENOMIC DNA]</scope>
</reference>
<name>A0A248XD51_9CAUD</name>
<sequence>MSNENEFREVNPESVARYRDAVRRGDITFASPEFLTTLAIFYLQMNSQAEAKADYFDILVDQARAESARAIEKYPQPNYTMLKFSEEAGEVIKAAVHYAERRDTWVHVEEEIVQTLAMLIRFLREGDGVNKIYPPKDLRDAMRGNRDE</sequence>